<dbReference type="GO" id="GO:0008641">
    <property type="term" value="F:ubiquitin-like modifier activating enzyme activity"/>
    <property type="evidence" value="ECO:0007669"/>
    <property type="project" value="InterPro"/>
</dbReference>
<dbReference type="SUPFAM" id="SSF69572">
    <property type="entry name" value="Activating enzymes of the ubiquitin-like proteins"/>
    <property type="match status" value="1"/>
</dbReference>
<dbReference type="GO" id="GO:0061503">
    <property type="term" value="F:tRNA threonylcarbamoyladenosine dehydratase"/>
    <property type="evidence" value="ECO:0007669"/>
    <property type="project" value="TreeGrafter"/>
</dbReference>
<comment type="caution">
    <text evidence="2">The sequence shown here is derived from an EMBL/GenBank/DDBJ whole genome shotgun (WGS) entry which is preliminary data.</text>
</comment>
<evidence type="ECO:0000259" key="1">
    <source>
        <dbReference type="Pfam" id="PF00899"/>
    </source>
</evidence>
<dbReference type="Pfam" id="PF00899">
    <property type="entry name" value="ThiF"/>
    <property type="match status" value="1"/>
</dbReference>
<protein>
    <submittedName>
        <fullName evidence="2">tRNA threonylcarbamoyladenosine dehydratase</fullName>
    </submittedName>
</protein>
<organism evidence="2 3">
    <name type="scientific">Hominilimicola fabiformis</name>
    <dbReference type="NCBI Taxonomy" id="2885356"/>
    <lineage>
        <taxon>Bacteria</taxon>
        <taxon>Bacillati</taxon>
        <taxon>Bacillota</taxon>
        <taxon>Clostridia</taxon>
        <taxon>Eubacteriales</taxon>
        <taxon>Oscillospiraceae</taxon>
        <taxon>Hominilimicola</taxon>
    </lineage>
</organism>
<dbReference type="EMBL" id="JAJEQM010000003">
    <property type="protein sequence ID" value="MCC2209751.1"/>
    <property type="molecule type" value="Genomic_DNA"/>
</dbReference>
<gene>
    <name evidence="2" type="ORF">LKE05_02940</name>
</gene>
<keyword evidence="3" id="KW-1185">Reference proteome</keyword>
<proteinExistence type="predicted"/>
<dbReference type="FunFam" id="3.40.50.720:FF:000141">
    <property type="entry name" value="tRNA threonylcarbamoyladenosine dehydratase"/>
    <property type="match status" value="1"/>
</dbReference>
<dbReference type="InterPro" id="IPR000594">
    <property type="entry name" value="ThiF_NAD_FAD-bd"/>
</dbReference>
<dbReference type="InterPro" id="IPR045886">
    <property type="entry name" value="ThiF/MoeB/HesA"/>
</dbReference>
<reference evidence="2 3" key="1">
    <citation type="submission" date="2021-10" db="EMBL/GenBank/DDBJ databases">
        <title>Anaerobic single-cell dispensing facilitates the cultivation of human gut bacteria.</title>
        <authorList>
            <person name="Afrizal A."/>
        </authorList>
    </citation>
    <scope>NUCLEOTIDE SEQUENCE [LARGE SCALE GENOMIC DNA]</scope>
    <source>
        <strain evidence="2 3">CLA-AA-H232</strain>
    </source>
</reference>
<name>A0AAE3J8U7_9FIRM</name>
<dbReference type="RefSeq" id="WP_308455877.1">
    <property type="nucleotide sequence ID" value="NZ_JAJEQM010000003.1"/>
</dbReference>
<sequence length="233" mass="25422">MENQFERTELLLGKDAIQKLKNAHVAVFGVGGVGGFVVEALVRSGVGEIDVIDKDTVSLSNINRQIIALHSTVGQPKVEVIKNRALDINPNVKINAFETFFLPDTADMFDFSKYDYVVDAIDTVKGKIEIILRAEKAGVKIISSMGAGNKLDPTLFEVSDIYKTSVCPLARVMRRELKARGIKKLKVVYSKEEAIKIPSPDGERPVPGSIAFVPSVAGLIIAGEIIKDLVKEE</sequence>
<evidence type="ECO:0000313" key="2">
    <source>
        <dbReference type="EMBL" id="MCC2209751.1"/>
    </source>
</evidence>
<dbReference type="InterPro" id="IPR035985">
    <property type="entry name" value="Ubiquitin-activating_enz"/>
</dbReference>
<feature type="domain" description="THIF-type NAD/FAD binding fold" evidence="1">
    <location>
        <begin position="11"/>
        <end position="231"/>
    </location>
</feature>
<evidence type="ECO:0000313" key="3">
    <source>
        <dbReference type="Proteomes" id="UP001198242"/>
    </source>
</evidence>
<dbReference type="GO" id="GO:0061504">
    <property type="term" value="P:cyclic threonylcarbamoyladenosine biosynthetic process"/>
    <property type="evidence" value="ECO:0007669"/>
    <property type="project" value="TreeGrafter"/>
</dbReference>
<dbReference type="Gene3D" id="3.40.50.720">
    <property type="entry name" value="NAD(P)-binding Rossmann-like Domain"/>
    <property type="match status" value="1"/>
</dbReference>
<dbReference type="AlphaFoldDB" id="A0AAE3J8U7"/>
<dbReference type="PANTHER" id="PTHR43267:SF1">
    <property type="entry name" value="TRNA THREONYLCARBAMOYLADENOSINE DEHYDRATASE"/>
    <property type="match status" value="1"/>
</dbReference>
<dbReference type="CDD" id="cd00755">
    <property type="entry name" value="YgdL_like"/>
    <property type="match status" value="1"/>
</dbReference>
<dbReference type="Proteomes" id="UP001198242">
    <property type="component" value="Unassembled WGS sequence"/>
</dbReference>
<accession>A0AAE3J8U7</accession>
<dbReference type="PANTHER" id="PTHR43267">
    <property type="entry name" value="TRNA THREONYLCARBAMOYLADENOSINE DEHYDRATASE"/>
    <property type="match status" value="1"/>
</dbReference>